<comment type="caution">
    <text evidence="1">The sequence shown here is derived from an EMBL/GenBank/DDBJ whole genome shotgun (WGS) entry which is preliminary data.</text>
</comment>
<gene>
    <name evidence="1" type="ORF">CYMTET_17842</name>
</gene>
<accession>A0AAE0L6J8</accession>
<organism evidence="1 2">
    <name type="scientific">Cymbomonas tetramitiformis</name>
    <dbReference type="NCBI Taxonomy" id="36881"/>
    <lineage>
        <taxon>Eukaryota</taxon>
        <taxon>Viridiplantae</taxon>
        <taxon>Chlorophyta</taxon>
        <taxon>Pyramimonadophyceae</taxon>
        <taxon>Pyramimonadales</taxon>
        <taxon>Pyramimonadaceae</taxon>
        <taxon>Cymbomonas</taxon>
    </lineage>
</organism>
<dbReference type="Proteomes" id="UP001190700">
    <property type="component" value="Unassembled WGS sequence"/>
</dbReference>
<protein>
    <submittedName>
        <fullName evidence="1">Uncharacterized protein</fullName>
    </submittedName>
</protein>
<name>A0AAE0L6J8_9CHLO</name>
<keyword evidence="2" id="KW-1185">Reference proteome</keyword>
<proteinExistence type="predicted"/>
<dbReference type="EMBL" id="LGRX02008103">
    <property type="protein sequence ID" value="KAK3273946.1"/>
    <property type="molecule type" value="Genomic_DNA"/>
</dbReference>
<evidence type="ECO:0000313" key="1">
    <source>
        <dbReference type="EMBL" id="KAK3273946.1"/>
    </source>
</evidence>
<reference evidence="1 2" key="1">
    <citation type="journal article" date="2015" name="Genome Biol. Evol.">
        <title>Comparative Genomics of a Bacterivorous Green Alga Reveals Evolutionary Causalities and Consequences of Phago-Mixotrophic Mode of Nutrition.</title>
        <authorList>
            <person name="Burns J.A."/>
            <person name="Paasch A."/>
            <person name="Narechania A."/>
            <person name="Kim E."/>
        </authorList>
    </citation>
    <scope>NUCLEOTIDE SEQUENCE [LARGE SCALE GENOMIC DNA]</scope>
    <source>
        <strain evidence="1 2">PLY_AMNH</strain>
    </source>
</reference>
<dbReference type="AlphaFoldDB" id="A0AAE0L6J8"/>
<sequence length="90" mass="9354">MKDGAGEGAVHVSIFAGSVMWGNQVARYKGGGLALLAGAVLELAGDPCRAPPAVLSALLDPPVNKFACALESQLVSMLRVGRRVLHNAWE</sequence>
<evidence type="ECO:0000313" key="2">
    <source>
        <dbReference type="Proteomes" id="UP001190700"/>
    </source>
</evidence>